<dbReference type="PROSITE" id="PS51277">
    <property type="entry name" value="BURP"/>
    <property type="match status" value="1"/>
</dbReference>
<proteinExistence type="predicted"/>
<evidence type="ECO:0000259" key="1">
    <source>
        <dbReference type="PROSITE" id="PS51277"/>
    </source>
</evidence>
<dbReference type="PANTHER" id="PTHR31236">
    <property type="entry name" value="BURP DOMAIN PROTEIN USPL1-LIKE"/>
    <property type="match status" value="1"/>
</dbReference>
<dbReference type="EMBL" id="JAKUCV010006220">
    <property type="protein sequence ID" value="KAJ4828244.1"/>
    <property type="molecule type" value="Genomic_DNA"/>
</dbReference>
<dbReference type="OrthoDB" id="654134at2759"/>
<evidence type="ECO:0000313" key="3">
    <source>
        <dbReference type="Proteomes" id="UP001141552"/>
    </source>
</evidence>
<dbReference type="SMART" id="SM01045">
    <property type="entry name" value="BURP"/>
    <property type="match status" value="1"/>
</dbReference>
<protein>
    <recommendedName>
        <fullName evidence="1">BURP domain-containing protein</fullName>
    </recommendedName>
</protein>
<feature type="non-terminal residue" evidence="2">
    <location>
        <position position="372"/>
    </location>
</feature>
<dbReference type="PANTHER" id="PTHR31236:SF2">
    <property type="entry name" value="BURP DOMAIN PROTEIN RD22"/>
    <property type="match status" value="1"/>
</dbReference>
<feature type="domain" description="BURP" evidence="1">
    <location>
        <begin position="153"/>
        <end position="360"/>
    </location>
</feature>
<keyword evidence="3" id="KW-1185">Reference proteome</keyword>
<reference evidence="2" key="2">
    <citation type="journal article" date="2023" name="Plants (Basel)">
        <title>Annotation of the Turnera subulata (Passifloraceae) Draft Genome Reveals the S-Locus Evolved after the Divergence of Turneroideae from Passifloroideae in a Stepwise Manner.</title>
        <authorList>
            <person name="Henning P.M."/>
            <person name="Roalson E.H."/>
            <person name="Mir W."/>
            <person name="McCubbin A.G."/>
            <person name="Shore J.S."/>
        </authorList>
    </citation>
    <scope>NUCLEOTIDE SEQUENCE</scope>
    <source>
        <strain evidence="2">F60SS</strain>
    </source>
</reference>
<feature type="non-terminal residue" evidence="2">
    <location>
        <position position="1"/>
    </location>
</feature>
<dbReference type="Pfam" id="PF03181">
    <property type="entry name" value="BURP"/>
    <property type="match status" value="1"/>
</dbReference>
<reference evidence="2" key="1">
    <citation type="submission" date="2022-02" db="EMBL/GenBank/DDBJ databases">
        <authorList>
            <person name="Henning P.M."/>
            <person name="McCubbin A.G."/>
            <person name="Shore J.S."/>
        </authorList>
    </citation>
    <scope>NUCLEOTIDE SEQUENCE</scope>
    <source>
        <strain evidence="2">F60SS</strain>
        <tissue evidence="2">Leaves</tissue>
    </source>
</reference>
<organism evidence="2 3">
    <name type="scientific">Turnera subulata</name>
    <dbReference type="NCBI Taxonomy" id="218843"/>
    <lineage>
        <taxon>Eukaryota</taxon>
        <taxon>Viridiplantae</taxon>
        <taxon>Streptophyta</taxon>
        <taxon>Embryophyta</taxon>
        <taxon>Tracheophyta</taxon>
        <taxon>Spermatophyta</taxon>
        <taxon>Magnoliopsida</taxon>
        <taxon>eudicotyledons</taxon>
        <taxon>Gunneridae</taxon>
        <taxon>Pentapetalae</taxon>
        <taxon>rosids</taxon>
        <taxon>fabids</taxon>
        <taxon>Malpighiales</taxon>
        <taxon>Passifloraceae</taxon>
        <taxon>Turnera</taxon>
    </lineage>
</organism>
<comment type="caution">
    <text evidence="2">The sequence shown here is derived from an EMBL/GenBank/DDBJ whole genome shotgun (WGS) entry which is preliminary data.</text>
</comment>
<dbReference type="Proteomes" id="UP001141552">
    <property type="component" value="Unassembled WGS sequence"/>
</dbReference>
<dbReference type="InterPro" id="IPR044816">
    <property type="entry name" value="BURP"/>
</dbReference>
<sequence length="372" mass="41829">LLLTASNASAETAEKYWHSVLPNTPLPKALEDIFQPTKEFAEEEPRNDEKEIIAKDFSEIPNDITKLYGKPKEYSDLWKILKDAAVIYGKPKELENPQNDKKENVAKDFPVITNDATKHYGKPKESQVVMHQQSYVAAAEENVKNAYQGRTIFYLYNDLHPGIKMTLLFTNAGNKVGFLPRELAESTPFSTDKLPEILARFAIDPKSADAEVVKDTISDCENPPRVKEVKYCATSLESLVDQTVARLGTNNIRVISTPEGKKQEYTVLAGVRRIGDDRLIVCHKERYPYAVYYCHEIGGTEVYTVPLIGADGTKLKAVTICHKDTSGWSPDYMGFQLLKIKPGTPVCHFLPSDALVWFQTKDLGNHLMAHLH</sequence>
<name>A0A9Q0FB40_9ROSI</name>
<evidence type="ECO:0000313" key="2">
    <source>
        <dbReference type="EMBL" id="KAJ4828244.1"/>
    </source>
</evidence>
<dbReference type="AlphaFoldDB" id="A0A9Q0FB40"/>
<gene>
    <name evidence="2" type="ORF">Tsubulata_033865</name>
</gene>
<dbReference type="InterPro" id="IPR004873">
    <property type="entry name" value="BURP_dom"/>
</dbReference>
<accession>A0A9Q0FB40</accession>